<protein>
    <recommendedName>
        <fullName evidence="4">Methyltransferase domain-containing protein</fullName>
    </recommendedName>
</protein>
<keyword evidence="3" id="KW-0949">S-adenosyl-L-methionine</keyword>
<dbReference type="AlphaFoldDB" id="A0A916S6M6"/>
<dbReference type="InterPro" id="IPR026170">
    <property type="entry name" value="FAM173A/B"/>
</dbReference>
<dbReference type="InterPro" id="IPR025714">
    <property type="entry name" value="Methyltranfer_dom"/>
</dbReference>
<dbReference type="GO" id="GO:0016279">
    <property type="term" value="F:protein-lysine N-methyltransferase activity"/>
    <property type="evidence" value="ECO:0007669"/>
    <property type="project" value="InterPro"/>
</dbReference>
<evidence type="ECO:0000313" key="5">
    <source>
        <dbReference type="EMBL" id="GGA86803.1"/>
    </source>
</evidence>
<dbReference type="Gene3D" id="3.40.50.150">
    <property type="entry name" value="Vaccinia Virus protein VP39"/>
    <property type="match status" value="1"/>
</dbReference>
<gene>
    <name evidence="5" type="ORF">GCM10011496_04330</name>
</gene>
<accession>A0A916S6M6</accession>
<sequence length="270" mass="28828">MLTGIICLSLARAEAQPIEEVPFITSPDNVTLEMLSSAGVKRGDHVIDLGSGDGRIVILAAKKFEATGLGVEIDPSLVERSKASARNAGVADKVEFRVQDLFKTDLAPASVITMYLLPEFNLQLRPALLALKPGTRIVSHDWDMGDWKPDRTTVVAVPNKAVGREKSSKIHLWTVPAKVDGLWCASGLLRGASITLTQTYQNFSGTLAWRDRTRELAGTISGSELRTPAGSSGELVLQATGDELRIASAQGNMALVQGASFRRASGATCS</sequence>
<dbReference type="SUPFAM" id="SSF53335">
    <property type="entry name" value="S-adenosyl-L-methionine-dependent methyltransferases"/>
    <property type="match status" value="1"/>
</dbReference>
<evidence type="ECO:0000259" key="4">
    <source>
        <dbReference type="Pfam" id="PF13847"/>
    </source>
</evidence>
<dbReference type="Proteomes" id="UP000620596">
    <property type="component" value="Unassembled WGS sequence"/>
</dbReference>
<feature type="domain" description="Methyltransferase" evidence="4">
    <location>
        <begin position="41"/>
        <end position="147"/>
    </location>
</feature>
<keyword evidence="1" id="KW-0489">Methyltransferase</keyword>
<organism evidence="5 6">
    <name type="scientific">Polaromonas eurypsychrophila</name>
    <dbReference type="NCBI Taxonomy" id="1614635"/>
    <lineage>
        <taxon>Bacteria</taxon>
        <taxon>Pseudomonadati</taxon>
        <taxon>Pseudomonadota</taxon>
        <taxon>Betaproteobacteria</taxon>
        <taxon>Burkholderiales</taxon>
        <taxon>Comamonadaceae</taxon>
        <taxon>Polaromonas</taxon>
    </lineage>
</organism>
<dbReference type="EMBL" id="BMIG01000001">
    <property type="protein sequence ID" value="GGA86803.1"/>
    <property type="molecule type" value="Genomic_DNA"/>
</dbReference>
<comment type="caution">
    <text evidence="5">The sequence shown here is derived from an EMBL/GenBank/DDBJ whole genome shotgun (WGS) entry which is preliminary data.</text>
</comment>
<evidence type="ECO:0000256" key="2">
    <source>
        <dbReference type="ARBA" id="ARBA00022679"/>
    </source>
</evidence>
<dbReference type="PANTHER" id="PTHR13610">
    <property type="entry name" value="METHYLTRANSFERASE DOMAIN-CONTAINING PROTEIN"/>
    <property type="match status" value="1"/>
</dbReference>
<dbReference type="Pfam" id="PF13847">
    <property type="entry name" value="Methyltransf_31"/>
    <property type="match status" value="1"/>
</dbReference>
<proteinExistence type="predicted"/>
<name>A0A916S6M6_9BURK</name>
<evidence type="ECO:0000256" key="3">
    <source>
        <dbReference type="ARBA" id="ARBA00022691"/>
    </source>
</evidence>
<dbReference type="CDD" id="cd02440">
    <property type="entry name" value="AdoMet_MTases"/>
    <property type="match status" value="1"/>
</dbReference>
<keyword evidence="6" id="KW-1185">Reference proteome</keyword>
<dbReference type="PANTHER" id="PTHR13610:SF11">
    <property type="entry name" value="METHYLTRANSFERASE DOMAIN-CONTAINING PROTEIN"/>
    <property type="match status" value="1"/>
</dbReference>
<reference evidence="5" key="1">
    <citation type="journal article" date="2014" name="Int. J. Syst. Evol. Microbiol.">
        <title>Complete genome sequence of Corynebacterium casei LMG S-19264T (=DSM 44701T), isolated from a smear-ripened cheese.</title>
        <authorList>
            <consortium name="US DOE Joint Genome Institute (JGI-PGF)"/>
            <person name="Walter F."/>
            <person name="Albersmeier A."/>
            <person name="Kalinowski J."/>
            <person name="Ruckert C."/>
        </authorList>
    </citation>
    <scope>NUCLEOTIDE SEQUENCE</scope>
    <source>
        <strain evidence="5">CGMCC 1.15322</strain>
    </source>
</reference>
<reference evidence="5" key="2">
    <citation type="submission" date="2020-09" db="EMBL/GenBank/DDBJ databases">
        <authorList>
            <person name="Sun Q."/>
            <person name="Zhou Y."/>
        </authorList>
    </citation>
    <scope>NUCLEOTIDE SEQUENCE</scope>
    <source>
        <strain evidence="5">CGMCC 1.15322</strain>
    </source>
</reference>
<evidence type="ECO:0000256" key="1">
    <source>
        <dbReference type="ARBA" id="ARBA00022603"/>
    </source>
</evidence>
<dbReference type="InterPro" id="IPR029063">
    <property type="entry name" value="SAM-dependent_MTases_sf"/>
</dbReference>
<keyword evidence="2" id="KW-0808">Transferase</keyword>
<dbReference type="GO" id="GO:0032259">
    <property type="term" value="P:methylation"/>
    <property type="evidence" value="ECO:0007669"/>
    <property type="project" value="UniProtKB-KW"/>
</dbReference>
<evidence type="ECO:0000313" key="6">
    <source>
        <dbReference type="Proteomes" id="UP000620596"/>
    </source>
</evidence>